<dbReference type="CDD" id="cd03048">
    <property type="entry name" value="GST_N_Ure2p_like"/>
    <property type="match status" value="1"/>
</dbReference>
<dbReference type="GeneID" id="8443691"/>
<protein>
    <recommendedName>
        <fullName evidence="7">Glutathione S-transferase II</fullName>
    </recommendedName>
</protein>
<dbReference type="PROSITE" id="PS50405">
    <property type="entry name" value="GST_CTER"/>
    <property type="match status" value="1"/>
</dbReference>
<dbReference type="OMA" id="IATFGWT"/>
<dbReference type="SFLD" id="SFLDS00019">
    <property type="entry name" value="Glutathione_Transferase_(cytos"/>
    <property type="match status" value="1"/>
</dbReference>
<dbReference type="AlphaFoldDB" id="C4JEB3"/>
<dbReference type="SFLD" id="SFLDG00358">
    <property type="entry name" value="Main_(cytGST)"/>
    <property type="match status" value="1"/>
</dbReference>
<dbReference type="SUPFAM" id="SSF47616">
    <property type="entry name" value="GST C-terminal domain-like"/>
    <property type="match status" value="1"/>
</dbReference>
<dbReference type="InterPro" id="IPR010987">
    <property type="entry name" value="Glutathione-S-Trfase_C-like"/>
</dbReference>
<dbReference type="PROSITE" id="PS50404">
    <property type="entry name" value="GST_NTER"/>
    <property type="match status" value="1"/>
</dbReference>
<evidence type="ECO:0000259" key="3">
    <source>
        <dbReference type="PROSITE" id="PS50404"/>
    </source>
</evidence>
<dbReference type="PANTHER" id="PTHR44051">
    <property type="entry name" value="GLUTATHIONE S-TRANSFERASE-RELATED"/>
    <property type="match status" value="1"/>
</dbReference>
<dbReference type="InterPro" id="IPR036282">
    <property type="entry name" value="Glutathione-S-Trfase_C_sf"/>
</dbReference>
<dbReference type="Pfam" id="PF02798">
    <property type="entry name" value="GST_N"/>
    <property type="match status" value="1"/>
</dbReference>
<dbReference type="SFLD" id="SFLDG01151">
    <property type="entry name" value="Main.2:_Nu-like"/>
    <property type="match status" value="1"/>
</dbReference>
<keyword evidence="6" id="KW-1185">Reference proteome</keyword>
<name>C4JEB3_UNCRE</name>
<dbReference type="Pfam" id="PF00043">
    <property type="entry name" value="GST_C"/>
    <property type="match status" value="1"/>
</dbReference>
<dbReference type="VEuPathDB" id="FungiDB:UREG_00745"/>
<reference evidence="6" key="1">
    <citation type="journal article" date="2009" name="Genome Res.">
        <title>Comparative genomic analyses of the human fungal pathogens Coccidioides and their relatives.</title>
        <authorList>
            <person name="Sharpton T.J."/>
            <person name="Stajich J.E."/>
            <person name="Rounsley S.D."/>
            <person name="Gardner M.J."/>
            <person name="Wortman J.R."/>
            <person name="Jordar V.S."/>
            <person name="Maiti R."/>
            <person name="Kodira C.D."/>
            <person name="Neafsey D.E."/>
            <person name="Zeng Q."/>
            <person name="Hung C.-Y."/>
            <person name="McMahan C."/>
            <person name="Muszewska A."/>
            <person name="Grynberg M."/>
            <person name="Mandel M.A."/>
            <person name="Kellner E.M."/>
            <person name="Barker B.M."/>
            <person name="Galgiani J.N."/>
            <person name="Orbach M.J."/>
            <person name="Kirkland T.N."/>
            <person name="Cole G.T."/>
            <person name="Henn M.R."/>
            <person name="Birren B.W."/>
            <person name="Taylor J.W."/>
        </authorList>
    </citation>
    <scope>NUCLEOTIDE SEQUENCE [LARGE SCALE GENOMIC DNA]</scope>
    <source>
        <strain evidence="6">UAMH 1704</strain>
    </source>
</reference>
<dbReference type="Gene3D" id="1.20.1050.130">
    <property type="match status" value="1"/>
</dbReference>
<dbReference type="EMBL" id="CH476615">
    <property type="protein sequence ID" value="EEP75898.1"/>
    <property type="molecule type" value="Genomic_DNA"/>
</dbReference>
<dbReference type="KEGG" id="ure:UREG_00745"/>
<dbReference type="PANTHER" id="PTHR44051:SF3">
    <property type="entry name" value="TRANSCRIPTIONAL REGULATOR URE2"/>
    <property type="match status" value="1"/>
</dbReference>
<organism evidence="5 6">
    <name type="scientific">Uncinocarpus reesii (strain UAMH 1704)</name>
    <dbReference type="NCBI Taxonomy" id="336963"/>
    <lineage>
        <taxon>Eukaryota</taxon>
        <taxon>Fungi</taxon>
        <taxon>Dikarya</taxon>
        <taxon>Ascomycota</taxon>
        <taxon>Pezizomycotina</taxon>
        <taxon>Eurotiomycetes</taxon>
        <taxon>Eurotiomycetidae</taxon>
        <taxon>Onygenales</taxon>
        <taxon>Onygenaceae</taxon>
        <taxon>Uncinocarpus</taxon>
    </lineage>
</organism>
<evidence type="ECO:0000259" key="4">
    <source>
        <dbReference type="PROSITE" id="PS50405"/>
    </source>
</evidence>
<dbReference type="InterPro" id="IPR004045">
    <property type="entry name" value="Glutathione_S-Trfase_N"/>
</dbReference>
<dbReference type="InterPro" id="IPR040079">
    <property type="entry name" value="Glutathione_S-Trfase"/>
</dbReference>
<accession>C4JEB3</accession>
<feature type="domain" description="GST C-terminal" evidence="4">
    <location>
        <begin position="93"/>
        <end position="222"/>
    </location>
</feature>
<evidence type="ECO:0008006" key="7">
    <source>
        <dbReference type="Google" id="ProtNLM"/>
    </source>
</evidence>
<dbReference type="InterPro" id="IPR004046">
    <property type="entry name" value="GST_C"/>
</dbReference>
<feature type="domain" description="GST N-terminal" evidence="3">
    <location>
        <begin position="4"/>
        <end position="86"/>
    </location>
</feature>
<evidence type="ECO:0000256" key="2">
    <source>
        <dbReference type="RuleBase" id="RU003494"/>
    </source>
</evidence>
<dbReference type="OrthoDB" id="422574at2759"/>
<comment type="similarity">
    <text evidence="1 2">Belongs to the GST superfamily.</text>
</comment>
<dbReference type="HOGENOM" id="CLU_011226_14_2_1"/>
<evidence type="ECO:0000313" key="5">
    <source>
        <dbReference type="EMBL" id="EEP75898.1"/>
    </source>
</evidence>
<sequence>MALKPLQIHGSVAAPNPFKVAIVLSELGLPYEFIDVPYSELKGPAFTAINPNGRSPALVDPNNDNFTIWESGAIINYVITQYDTEHKLSFPIGTKEYHLTQQWLHFQMSGQGPYFGQWYWFQNYHDEKIPSAIERYAKEVKRVTNVLDGWLADKQFLVGDKCTFADLAFIPWQSGLPEMTGLNVESEVPNAHRWLESMRNKPEVAKVIKASAEARLQREKSK</sequence>
<dbReference type="InterPro" id="IPR036249">
    <property type="entry name" value="Thioredoxin-like_sf"/>
</dbReference>
<evidence type="ECO:0000313" key="6">
    <source>
        <dbReference type="Proteomes" id="UP000002058"/>
    </source>
</evidence>
<proteinExistence type="inferred from homology"/>
<dbReference type="RefSeq" id="XP_002541231.1">
    <property type="nucleotide sequence ID" value="XM_002541185.1"/>
</dbReference>
<dbReference type="Proteomes" id="UP000002058">
    <property type="component" value="Unassembled WGS sequence"/>
</dbReference>
<dbReference type="STRING" id="336963.C4JEB3"/>
<gene>
    <name evidence="5" type="ORF">UREG_00745</name>
</gene>
<evidence type="ECO:0000256" key="1">
    <source>
        <dbReference type="ARBA" id="ARBA00007409"/>
    </source>
</evidence>
<dbReference type="FunCoup" id="C4JEB3">
    <property type="interactions" value="598"/>
</dbReference>
<dbReference type="SUPFAM" id="SSF52833">
    <property type="entry name" value="Thioredoxin-like"/>
    <property type="match status" value="1"/>
</dbReference>
<dbReference type="InParanoid" id="C4JEB3"/>
<dbReference type="eggNOG" id="KOG0867">
    <property type="taxonomic scope" value="Eukaryota"/>
</dbReference>